<comment type="caution">
    <text evidence="3">The sequence shown here is derived from an EMBL/GenBank/DDBJ whole genome shotgun (WGS) entry which is preliminary data.</text>
</comment>
<dbReference type="PANTHER" id="PTHR43767:SF1">
    <property type="entry name" value="NONRIBOSOMAL PEPTIDE SYNTHASE PES1 (EUROFUNG)-RELATED"/>
    <property type="match status" value="1"/>
</dbReference>
<sequence>MTDVTTSAYRERPWLARYAEGAPADITPEHPTLLHAFRASVARGPGTEAIRYFDGVLTLAEVDAASDALAVALAERGFAPGDRLALYVQNDPAFVIGLLAAWKAGGAAVAVNPMNKARELTYLLTDSGASALLCLDELYESVARGVIGGGATQVATVVTCSPLDWQTRDDPRLFDGVRRTRPRGTLDLRTLVGQYAGRAPEPAAPAPGDVAVLTYTSGTTGEPKGALNTHGTMLFNACTYREWMRLTSEDSILGVAPLFHITGLIGHLAVALLLPCPLVLAHRFHPGVVLDALREHRPTFTVGAITVFISLAGAPDAAREDFASLRVVYSGGAPIAPAVTEQFEKATGRYIHNIYGLTETNSPTHAVPLGAQAPVDPESGALSVGVPVFNTVVRILDEEGAEVPVGEVGEIATSGPQVVPGYWNKPEATAAALPGGELRTGDVGFMDAEGWFYLVDRKKDMINAAGYKVWPREVEDVLYGHPAVRKAAVVGVPDAYRGETVKAFVSVKRGESVTEEELIGYCKEQMAAYKYPRSISFLDDLPKTATGKILRRELRDVRA</sequence>
<protein>
    <recommendedName>
        <fullName evidence="5">Acyl-CoA synthetase</fullName>
    </recommendedName>
</protein>
<proteinExistence type="predicted"/>
<feature type="domain" description="AMP-dependent synthetase/ligase" evidence="1">
    <location>
        <begin position="37"/>
        <end position="423"/>
    </location>
</feature>
<evidence type="ECO:0000259" key="2">
    <source>
        <dbReference type="Pfam" id="PF13193"/>
    </source>
</evidence>
<dbReference type="InterPro" id="IPR050237">
    <property type="entry name" value="ATP-dep_AMP-bd_enzyme"/>
</dbReference>
<name>A0ABN1ADY6_9ACTN</name>
<organism evidence="3 4">
    <name type="scientific">Streptomyces olivaceiscleroticus</name>
    <dbReference type="NCBI Taxonomy" id="68245"/>
    <lineage>
        <taxon>Bacteria</taxon>
        <taxon>Bacillati</taxon>
        <taxon>Actinomycetota</taxon>
        <taxon>Actinomycetes</taxon>
        <taxon>Kitasatosporales</taxon>
        <taxon>Streptomycetaceae</taxon>
        <taxon>Streptomyces</taxon>
    </lineage>
</organism>
<dbReference type="Gene3D" id="3.30.300.30">
    <property type="match status" value="1"/>
</dbReference>
<dbReference type="InterPro" id="IPR020845">
    <property type="entry name" value="AMP-binding_CS"/>
</dbReference>
<feature type="domain" description="AMP-binding enzyme C-terminal" evidence="2">
    <location>
        <begin position="473"/>
        <end position="548"/>
    </location>
</feature>
<dbReference type="PANTHER" id="PTHR43767">
    <property type="entry name" value="LONG-CHAIN-FATTY-ACID--COA LIGASE"/>
    <property type="match status" value="1"/>
</dbReference>
<dbReference type="RefSeq" id="WP_346096726.1">
    <property type="nucleotide sequence ID" value="NZ_BAAABY010000030.1"/>
</dbReference>
<evidence type="ECO:0008006" key="5">
    <source>
        <dbReference type="Google" id="ProtNLM"/>
    </source>
</evidence>
<dbReference type="InterPro" id="IPR042099">
    <property type="entry name" value="ANL_N_sf"/>
</dbReference>
<keyword evidence="4" id="KW-1185">Reference proteome</keyword>
<dbReference type="EMBL" id="BAAABY010000030">
    <property type="protein sequence ID" value="GAA0474108.1"/>
    <property type="molecule type" value="Genomic_DNA"/>
</dbReference>
<accession>A0ABN1ADY6</accession>
<dbReference type="Pfam" id="PF00501">
    <property type="entry name" value="AMP-binding"/>
    <property type="match status" value="1"/>
</dbReference>
<evidence type="ECO:0000313" key="3">
    <source>
        <dbReference type="EMBL" id="GAA0474108.1"/>
    </source>
</evidence>
<dbReference type="SUPFAM" id="SSF56801">
    <property type="entry name" value="Acetyl-CoA synthetase-like"/>
    <property type="match status" value="1"/>
</dbReference>
<reference evidence="3 4" key="1">
    <citation type="journal article" date="2019" name="Int. J. Syst. Evol. Microbiol.">
        <title>The Global Catalogue of Microorganisms (GCM) 10K type strain sequencing project: providing services to taxonomists for standard genome sequencing and annotation.</title>
        <authorList>
            <consortium name="The Broad Institute Genomics Platform"/>
            <consortium name="The Broad Institute Genome Sequencing Center for Infectious Disease"/>
            <person name="Wu L."/>
            <person name="Ma J."/>
        </authorList>
    </citation>
    <scope>NUCLEOTIDE SEQUENCE [LARGE SCALE GENOMIC DNA]</scope>
    <source>
        <strain evidence="3 4">JCM 4805</strain>
    </source>
</reference>
<evidence type="ECO:0000259" key="1">
    <source>
        <dbReference type="Pfam" id="PF00501"/>
    </source>
</evidence>
<dbReference type="InterPro" id="IPR045851">
    <property type="entry name" value="AMP-bd_C_sf"/>
</dbReference>
<dbReference type="Gene3D" id="3.40.50.12780">
    <property type="entry name" value="N-terminal domain of ligase-like"/>
    <property type="match status" value="1"/>
</dbReference>
<dbReference type="Pfam" id="PF13193">
    <property type="entry name" value="AMP-binding_C"/>
    <property type="match status" value="1"/>
</dbReference>
<dbReference type="InterPro" id="IPR000873">
    <property type="entry name" value="AMP-dep_synth/lig_dom"/>
</dbReference>
<dbReference type="Proteomes" id="UP001500909">
    <property type="component" value="Unassembled WGS sequence"/>
</dbReference>
<dbReference type="InterPro" id="IPR025110">
    <property type="entry name" value="AMP-bd_C"/>
</dbReference>
<gene>
    <name evidence="3" type="ORF">GCM10010361_43090</name>
</gene>
<evidence type="ECO:0000313" key="4">
    <source>
        <dbReference type="Proteomes" id="UP001500909"/>
    </source>
</evidence>
<dbReference type="PROSITE" id="PS00455">
    <property type="entry name" value="AMP_BINDING"/>
    <property type="match status" value="1"/>
</dbReference>